<dbReference type="Gene3D" id="3.30.1540.10">
    <property type="entry name" value="formyl-coa transferase, domain 3"/>
    <property type="match status" value="1"/>
</dbReference>
<name>A0A1I5QB48_9GAMM</name>
<dbReference type="OrthoDB" id="9058532at2"/>
<dbReference type="InterPro" id="IPR003673">
    <property type="entry name" value="CoA-Trfase_fam_III"/>
</dbReference>
<dbReference type="PANTHER" id="PTHR48228">
    <property type="entry name" value="SUCCINYL-COA--D-CITRAMALATE COA-TRANSFERASE"/>
    <property type="match status" value="1"/>
</dbReference>
<sequence length="361" mass="38568">MKTNPGPLAGLRVLEFASIGPGPHCAMLLADMGADVVRIEREGGNGWPNPVADRGRSVLVLDIRSEAGRARCLELAEQADVLIEGFRPGVMERLGLGPEVLRARNPRLVYGRMTGWGQTGPLAKTAGHDINYIALTGALAAIGGREGGAIPPLNLVGDFGGGSMFLAFGIMTALWERERSGQGQVVDAAIVDGVSSLMSFFAGSSLDLSRERNLLGGAAPHYRCYRCADGREIAIGPLEPQFQRELLDRIDAPEHLYVGVEDPGNWAAHAQCLAELFASRTQAEWCALLEGSDACFAPVLALNEASQHAHLQARGVYQELEGRLQVAPAPRLSRTPGQARPSRRLEADAPVWAPVTECQPG</sequence>
<dbReference type="InterPro" id="IPR044855">
    <property type="entry name" value="CoA-Trfase_III_dom3_sf"/>
</dbReference>
<protein>
    <submittedName>
        <fullName evidence="1">Alpha-methylacyl-CoA racemase</fullName>
    </submittedName>
</protein>
<evidence type="ECO:0000313" key="1">
    <source>
        <dbReference type="EMBL" id="SFP43534.1"/>
    </source>
</evidence>
<accession>A0A1I5QB48</accession>
<dbReference type="PANTHER" id="PTHR48228:SF5">
    <property type="entry name" value="ALPHA-METHYLACYL-COA RACEMASE"/>
    <property type="match status" value="1"/>
</dbReference>
<reference evidence="2" key="1">
    <citation type="submission" date="2016-10" db="EMBL/GenBank/DDBJ databases">
        <authorList>
            <person name="Varghese N."/>
            <person name="Submissions S."/>
        </authorList>
    </citation>
    <scope>NUCLEOTIDE SEQUENCE [LARGE SCALE GENOMIC DNA]</scope>
    <source>
        <strain evidence="2">JCM 18195</strain>
    </source>
</reference>
<dbReference type="EMBL" id="FOXM01000002">
    <property type="protein sequence ID" value="SFP43534.1"/>
    <property type="molecule type" value="Genomic_DNA"/>
</dbReference>
<dbReference type="Pfam" id="PF02515">
    <property type="entry name" value="CoA_transf_3"/>
    <property type="match status" value="1"/>
</dbReference>
<dbReference type="SUPFAM" id="SSF89796">
    <property type="entry name" value="CoA-transferase family III (CaiB/BaiF)"/>
    <property type="match status" value="1"/>
</dbReference>
<proteinExistence type="predicted"/>
<dbReference type="RefSeq" id="WP_092428407.1">
    <property type="nucleotide sequence ID" value="NZ_FOXM01000002.1"/>
</dbReference>
<keyword evidence="2" id="KW-1185">Reference proteome</keyword>
<dbReference type="AlphaFoldDB" id="A0A1I5QB48"/>
<organism evidence="1 2">
    <name type="scientific">Geopseudomonas sagittaria</name>
    <dbReference type="NCBI Taxonomy" id="1135990"/>
    <lineage>
        <taxon>Bacteria</taxon>
        <taxon>Pseudomonadati</taxon>
        <taxon>Pseudomonadota</taxon>
        <taxon>Gammaproteobacteria</taxon>
        <taxon>Pseudomonadales</taxon>
        <taxon>Pseudomonadaceae</taxon>
        <taxon>Geopseudomonas</taxon>
    </lineage>
</organism>
<gene>
    <name evidence="1" type="ORF">SAMN05216229_102279</name>
</gene>
<dbReference type="InterPro" id="IPR023606">
    <property type="entry name" value="CoA-Trfase_III_dom_1_sf"/>
</dbReference>
<evidence type="ECO:0000313" key="2">
    <source>
        <dbReference type="Proteomes" id="UP000243084"/>
    </source>
</evidence>
<dbReference type="InterPro" id="IPR050509">
    <property type="entry name" value="CoA-transferase_III"/>
</dbReference>
<dbReference type="Gene3D" id="3.40.50.10540">
    <property type="entry name" value="Crotonobetainyl-coa:carnitine coa-transferase, domain 1"/>
    <property type="match status" value="1"/>
</dbReference>
<dbReference type="GO" id="GO:0003824">
    <property type="term" value="F:catalytic activity"/>
    <property type="evidence" value="ECO:0007669"/>
    <property type="project" value="InterPro"/>
</dbReference>
<dbReference type="Proteomes" id="UP000243084">
    <property type="component" value="Unassembled WGS sequence"/>
</dbReference>